<keyword evidence="14" id="KW-1185">Reference proteome</keyword>
<protein>
    <recommendedName>
        <fullName evidence="5">ceramide glucosyltransferase</fullName>
        <ecNumber evidence="5">2.4.1.80</ecNumber>
    </recommendedName>
</protein>
<organism evidence="12">
    <name type="scientific">Guillardia theta (strain CCMP2712)</name>
    <name type="common">Cryptophyte</name>
    <dbReference type="NCBI Taxonomy" id="905079"/>
    <lineage>
        <taxon>Eukaryota</taxon>
        <taxon>Cryptophyceae</taxon>
        <taxon>Pyrenomonadales</taxon>
        <taxon>Geminigeraceae</taxon>
        <taxon>Guillardia</taxon>
    </lineage>
</organism>
<name>L1ICX3_GUITC</name>
<evidence type="ECO:0000313" key="14">
    <source>
        <dbReference type="Proteomes" id="UP000011087"/>
    </source>
</evidence>
<evidence type="ECO:0000256" key="2">
    <source>
        <dbReference type="ARBA" id="ARBA00004760"/>
    </source>
</evidence>
<comment type="similarity">
    <text evidence="4">Belongs to the glycosyltransferase 2 family.</text>
</comment>
<reference evidence="13" key="3">
    <citation type="submission" date="2015-06" db="UniProtKB">
        <authorList>
            <consortium name="EnsemblProtists"/>
        </authorList>
    </citation>
    <scope>IDENTIFICATION</scope>
</reference>
<comment type="pathway">
    <text evidence="2">Lipid metabolism; sphingolipid metabolism.</text>
</comment>
<evidence type="ECO:0000256" key="3">
    <source>
        <dbReference type="ARBA" id="ARBA00004991"/>
    </source>
</evidence>
<dbReference type="EnsemblProtists" id="EKX33759">
    <property type="protein sequence ID" value="EKX33759"/>
    <property type="gene ID" value="GUITHDRAFT_147691"/>
</dbReference>
<dbReference type="GO" id="GO:0008120">
    <property type="term" value="F:ceramide glucosyltransferase activity"/>
    <property type="evidence" value="ECO:0007669"/>
    <property type="project" value="UniProtKB-EC"/>
</dbReference>
<dbReference type="GeneID" id="17290517"/>
<comment type="pathway">
    <text evidence="3">Sphingolipid metabolism.</text>
</comment>
<evidence type="ECO:0000256" key="4">
    <source>
        <dbReference type="ARBA" id="ARBA00006739"/>
    </source>
</evidence>
<reference evidence="12 14" key="1">
    <citation type="journal article" date="2012" name="Nature">
        <title>Algal genomes reveal evolutionary mosaicism and the fate of nucleomorphs.</title>
        <authorList>
            <consortium name="DOE Joint Genome Institute"/>
            <person name="Curtis B.A."/>
            <person name="Tanifuji G."/>
            <person name="Burki F."/>
            <person name="Gruber A."/>
            <person name="Irimia M."/>
            <person name="Maruyama S."/>
            <person name="Arias M.C."/>
            <person name="Ball S.G."/>
            <person name="Gile G.H."/>
            <person name="Hirakawa Y."/>
            <person name="Hopkins J.F."/>
            <person name="Kuo A."/>
            <person name="Rensing S.A."/>
            <person name="Schmutz J."/>
            <person name="Symeonidi A."/>
            <person name="Elias M."/>
            <person name="Eveleigh R.J."/>
            <person name="Herman E.K."/>
            <person name="Klute M.J."/>
            <person name="Nakayama T."/>
            <person name="Obornik M."/>
            <person name="Reyes-Prieto A."/>
            <person name="Armbrust E.V."/>
            <person name="Aves S.J."/>
            <person name="Beiko R.G."/>
            <person name="Coutinho P."/>
            <person name="Dacks J.B."/>
            <person name="Durnford D.G."/>
            <person name="Fast N.M."/>
            <person name="Green B.R."/>
            <person name="Grisdale C.J."/>
            <person name="Hempel F."/>
            <person name="Henrissat B."/>
            <person name="Hoppner M.P."/>
            <person name="Ishida K."/>
            <person name="Kim E."/>
            <person name="Koreny L."/>
            <person name="Kroth P.G."/>
            <person name="Liu Y."/>
            <person name="Malik S.B."/>
            <person name="Maier U.G."/>
            <person name="McRose D."/>
            <person name="Mock T."/>
            <person name="Neilson J.A."/>
            <person name="Onodera N.T."/>
            <person name="Poole A.M."/>
            <person name="Pritham E.J."/>
            <person name="Richards T.A."/>
            <person name="Rocap G."/>
            <person name="Roy S.W."/>
            <person name="Sarai C."/>
            <person name="Schaack S."/>
            <person name="Shirato S."/>
            <person name="Slamovits C.H."/>
            <person name="Spencer D.F."/>
            <person name="Suzuki S."/>
            <person name="Worden A.Z."/>
            <person name="Zauner S."/>
            <person name="Barry K."/>
            <person name="Bell C."/>
            <person name="Bharti A.K."/>
            <person name="Crow J.A."/>
            <person name="Grimwood J."/>
            <person name="Kramer R."/>
            <person name="Lindquist E."/>
            <person name="Lucas S."/>
            <person name="Salamov A."/>
            <person name="McFadden G.I."/>
            <person name="Lane C.E."/>
            <person name="Keeling P.J."/>
            <person name="Gray M.W."/>
            <person name="Grigoriev I.V."/>
            <person name="Archibald J.M."/>
        </authorList>
    </citation>
    <scope>NUCLEOTIDE SEQUENCE</scope>
    <source>
        <strain evidence="12 14">CCMP2712</strain>
    </source>
</reference>
<proteinExistence type="inferred from homology"/>
<keyword evidence="9 11" id="KW-1133">Transmembrane helix</keyword>
<dbReference type="GO" id="GO:0016020">
    <property type="term" value="C:membrane"/>
    <property type="evidence" value="ECO:0007669"/>
    <property type="project" value="UniProtKB-SubCell"/>
</dbReference>
<dbReference type="InterPro" id="IPR025993">
    <property type="entry name" value="Ceramide_glucosylTrfase"/>
</dbReference>
<dbReference type="KEGG" id="gtt:GUITHDRAFT_147691"/>
<comment type="subcellular location">
    <subcellularLocation>
        <location evidence="1">Membrane</location>
        <topology evidence="1">Multi-pass membrane protein</topology>
    </subcellularLocation>
</comment>
<dbReference type="RefSeq" id="XP_005820739.1">
    <property type="nucleotide sequence ID" value="XM_005820682.1"/>
</dbReference>
<keyword evidence="6" id="KW-0328">Glycosyltransferase</keyword>
<evidence type="ECO:0000256" key="9">
    <source>
        <dbReference type="ARBA" id="ARBA00022989"/>
    </source>
</evidence>
<evidence type="ECO:0000256" key="1">
    <source>
        <dbReference type="ARBA" id="ARBA00004141"/>
    </source>
</evidence>
<evidence type="ECO:0000256" key="7">
    <source>
        <dbReference type="ARBA" id="ARBA00022679"/>
    </source>
</evidence>
<keyword evidence="7" id="KW-0808">Transferase</keyword>
<dbReference type="STRING" id="905079.L1ICX3"/>
<evidence type="ECO:0000256" key="10">
    <source>
        <dbReference type="ARBA" id="ARBA00023136"/>
    </source>
</evidence>
<dbReference type="OrthoDB" id="1483400at2759"/>
<dbReference type="GO" id="GO:0006679">
    <property type="term" value="P:glucosylceramide biosynthetic process"/>
    <property type="evidence" value="ECO:0007669"/>
    <property type="project" value="TreeGrafter"/>
</dbReference>
<dbReference type="AlphaFoldDB" id="L1ICX3"/>
<dbReference type="EMBL" id="JH993130">
    <property type="protein sequence ID" value="EKX33759.1"/>
    <property type="molecule type" value="Genomic_DNA"/>
</dbReference>
<evidence type="ECO:0000256" key="5">
    <source>
        <dbReference type="ARBA" id="ARBA00012699"/>
    </source>
</evidence>
<dbReference type="UniPathway" id="UPA00222"/>
<dbReference type="HOGENOM" id="CLU_039783_0_0_1"/>
<dbReference type="Proteomes" id="UP000011087">
    <property type="component" value="Unassembled WGS sequence"/>
</dbReference>
<dbReference type="PANTHER" id="PTHR12726:SF0">
    <property type="entry name" value="CERAMIDE GLUCOSYLTRANSFERASE"/>
    <property type="match status" value="1"/>
</dbReference>
<keyword evidence="10 11" id="KW-0472">Membrane</keyword>
<feature type="transmembrane region" description="Helical" evidence="11">
    <location>
        <begin position="17"/>
        <end position="36"/>
    </location>
</feature>
<dbReference type="InterPro" id="IPR029044">
    <property type="entry name" value="Nucleotide-diphossugar_trans"/>
</dbReference>
<evidence type="ECO:0000313" key="12">
    <source>
        <dbReference type="EMBL" id="EKX33759.1"/>
    </source>
</evidence>
<dbReference type="EC" id="2.4.1.80" evidence="5"/>
<keyword evidence="8 11" id="KW-0812">Transmembrane</keyword>
<dbReference type="SUPFAM" id="SSF53448">
    <property type="entry name" value="Nucleotide-diphospho-sugar transferases"/>
    <property type="match status" value="1"/>
</dbReference>
<evidence type="ECO:0000256" key="6">
    <source>
        <dbReference type="ARBA" id="ARBA00022676"/>
    </source>
</evidence>
<feature type="transmembrane region" description="Helical" evidence="11">
    <location>
        <begin position="348"/>
        <end position="371"/>
    </location>
</feature>
<evidence type="ECO:0000256" key="11">
    <source>
        <dbReference type="SAM" id="Phobius"/>
    </source>
</evidence>
<evidence type="ECO:0000313" key="13">
    <source>
        <dbReference type="EnsemblProtists" id="EKX33759"/>
    </source>
</evidence>
<evidence type="ECO:0000256" key="8">
    <source>
        <dbReference type="ARBA" id="ARBA00022692"/>
    </source>
</evidence>
<accession>L1ICX3</accession>
<reference evidence="14" key="2">
    <citation type="submission" date="2012-11" db="EMBL/GenBank/DDBJ databases">
        <authorList>
            <person name="Kuo A."/>
            <person name="Curtis B.A."/>
            <person name="Tanifuji G."/>
            <person name="Burki F."/>
            <person name="Gruber A."/>
            <person name="Irimia M."/>
            <person name="Maruyama S."/>
            <person name="Arias M.C."/>
            <person name="Ball S.G."/>
            <person name="Gile G.H."/>
            <person name="Hirakawa Y."/>
            <person name="Hopkins J.F."/>
            <person name="Rensing S.A."/>
            <person name="Schmutz J."/>
            <person name="Symeonidi A."/>
            <person name="Elias M."/>
            <person name="Eveleigh R.J."/>
            <person name="Herman E.K."/>
            <person name="Klute M.J."/>
            <person name="Nakayama T."/>
            <person name="Obornik M."/>
            <person name="Reyes-Prieto A."/>
            <person name="Armbrust E.V."/>
            <person name="Aves S.J."/>
            <person name="Beiko R.G."/>
            <person name="Coutinho P."/>
            <person name="Dacks J.B."/>
            <person name="Durnford D.G."/>
            <person name="Fast N.M."/>
            <person name="Green B.R."/>
            <person name="Grisdale C."/>
            <person name="Hempe F."/>
            <person name="Henrissat B."/>
            <person name="Hoppner M.P."/>
            <person name="Ishida K.-I."/>
            <person name="Kim E."/>
            <person name="Koreny L."/>
            <person name="Kroth P.G."/>
            <person name="Liu Y."/>
            <person name="Malik S.-B."/>
            <person name="Maier U.G."/>
            <person name="McRose D."/>
            <person name="Mock T."/>
            <person name="Neilson J.A."/>
            <person name="Onodera N.T."/>
            <person name="Poole A.M."/>
            <person name="Pritham E.J."/>
            <person name="Richards T.A."/>
            <person name="Rocap G."/>
            <person name="Roy S.W."/>
            <person name="Sarai C."/>
            <person name="Schaack S."/>
            <person name="Shirato S."/>
            <person name="Slamovits C.H."/>
            <person name="Spencer D.F."/>
            <person name="Suzuki S."/>
            <person name="Worden A.Z."/>
            <person name="Zauner S."/>
            <person name="Barry K."/>
            <person name="Bell C."/>
            <person name="Bharti A.K."/>
            <person name="Crow J.A."/>
            <person name="Grimwood J."/>
            <person name="Kramer R."/>
            <person name="Lindquist E."/>
            <person name="Lucas S."/>
            <person name="Salamov A."/>
            <person name="McFadden G.I."/>
            <person name="Lane C.E."/>
            <person name="Keeling P.J."/>
            <person name="Gray M.W."/>
            <person name="Grigoriev I.V."/>
            <person name="Archibald J.M."/>
        </authorList>
    </citation>
    <scope>NUCLEOTIDE SEQUENCE</scope>
    <source>
        <strain evidence="14">CCMP2712</strain>
    </source>
</reference>
<sequence>MLFELIDDLACHESAQLVWLASSCLAVVYVVGWYLMCRRMNSWTLEEPSHAKTRKGHKVSVILPVKGVHEQTLDNWRTQIKLDHGGETEYFFCMESTQDPVSKRAYKAAMEFKEEQKDLKNVNVVVCGLSFYCTQKIHNLLEGVSQISKESNYVLFLDDDAQMSSRILLSLMDVLDRDDKVLIAYRMLSVIALGQKYPTVLWGGCLLLRTRDLFDDKVGILQAWEDCGYSDDMIMAGRASKVNKKIFIPPVAVLPSMMKEDYSVRNHWNYIRRQMFVCDTYSDIFDRMNNLFLLIVICIIVLLVGCLTFQVLILASLVGAGKSWLLGHLSAYHLNRQSCGWIPLAPDVLYVIISASAVIAMLDNSIVWSGICYKKAKGKMGSGIQCR</sequence>
<dbReference type="PANTHER" id="PTHR12726">
    <property type="entry name" value="CERAMIDE GLUCOSYLTRANSFERASE"/>
    <property type="match status" value="1"/>
</dbReference>
<gene>
    <name evidence="12" type="ORF">GUITHDRAFT_147691</name>
</gene>
<dbReference type="PaxDb" id="55529-EKX33759"/>
<dbReference type="eggNOG" id="KOG2547">
    <property type="taxonomic scope" value="Eukaryota"/>
</dbReference>
<feature type="transmembrane region" description="Helical" evidence="11">
    <location>
        <begin position="291"/>
        <end position="318"/>
    </location>
</feature>